<dbReference type="CDD" id="cd17596">
    <property type="entry name" value="REC_HupR"/>
    <property type="match status" value="1"/>
</dbReference>
<evidence type="ECO:0000256" key="5">
    <source>
        <dbReference type="ARBA" id="ARBA00023163"/>
    </source>
</evidence>
<dbReference type="InterPro" id="IPR002078">
    <property type="entry name" value="Sigma_54_int"/>
</dbReference>
<evidence type="ECO:0000256" key="4">
    <source>
        <dbReference type="ARBA" id="ARBA00023125"/>
    </source>
</evidence>
<keyword evidence="3" id="KW-0805">Transcription regulation</keyword>
<dbReference type="Gene3D" id="3.40.50.300">
    <property type="entry name" value="P-loop containing nucleotide triphosphate hydrolases"/>
    <property type="match status" value="1"/>
</dbReference>
<keyword evidence="6" id="KW-0597">Phosphoprotein</keyword>
<dbReference type="GO" id="GO:0005524">
    <property type="term" value="F:ATP binding"/>
    <property type="evidence" value="ECO:0007669"/>
    <property type="project" value="UniProtKB-KW"/>
</dbReference>
<gene>
    <name evidence="9" type="ORF">ETQ85_13760</name>
</gene>
<dbReference type="PRINTS" id="PR01590">
    <property type="entry name" value="HTHFIS"/>
</dbReference>
<dbReference type="InterPro" id="IPR002197">
    <property type="entry name" value="HTH_Fis"/>
</dbReference>
<dbReference type="InterPro" id="IPR025944">
    <property type="entry name" value="Sigma_54_int_dom_CS"/>
</dbReference>
<dbReference type="InterPro" id="IPR025943">
    <property type="entry name" value="Sigma_54_int_dom_ATP-bd_2"/>
</dbReference>
<evidence type="ECO:0000313" key="10">
    <source>
        <dbReference type="Proteomes" id="UP000389128"/>
    </source>
</evidence>
<dbReference type="GO" id="GO:0006355">
    <property type="term" value="P:regulation of DNA-templated transcription"/>
    <property type="evidence" value="ECO:0007669"/>
    <property type="project" value="InterPro"/>
</dbReference>
<dbReference type="PANTHER" id="PTHR32071:SF117">
    <property type="entry name" value="PTS-DEPENDENT DIHYDROXYACETONE KINASE OPERON REGULATORY PROTEIN-RELATED"/>
    <property type="match status" value="1"/>
</dbReference>
<dbReference type="PROSITE" id="PS50110">
    <property type="entry name" value="RESPONSE_REGULATORY"/>
    <property type="match status" value="1"/>
</dbReference>
<feature type="domain" description="Sigma-54 factor interaction" evidence="7">
    <location>
        <begin position="171"/>
        <end position="400"/>
    </location>
</feature>
<keyword evidence="1" id="KW-0547">Nucleotide-binding</keyword>
<reference evidence="9 10" key="1">
    <citation type="submission" date="2019-01" db="EMBL/GenBank/DDBJ databases">
        <title>Zoogloea oleivorans genome sequencing and assembly.</title>
        <authorList>
            <person name="Tancsics A."/>
            <person name="Farkas M."/>
            <person name="Kriszt B."/>
            <person name="Maroti G."/>
            <person name="Horvath B."/>
        </authorList>
    </citation>
    <scope>NUCLEOTIDE SEQUENCE [LARGE SCALE GENOMIC DNA]</scope>
    <source>
        <strain evidence="9 10">Buc</strain>
    </source>
</reference>
<dbReference type="PANTHER" id="PTHR32071">
    <property type="entry name" value="TRANSCRIPTIONAL REGULATORY PROTEIN"/>
    <property type="match status" value="1"/>
</dbReference>
<evidence type="ECO:0000313" key="9">
    <source>
        <dbReference type="EMBL" id="TYC55960.1"/>
    </source>
</evidence>
<evidence type="ECO:0000259" key="8">
    <source>
        <dbReference type="PROSITE" id="PS50110"/>
    </source>
</evidence>
<dbReference type="PROSITE" id="PS00688">
    <property type="entry name" value="SIGMA54_INTERACT_3"/>
    <property type="match status" value="1"/>
</dbReference>
<dbReference type="SMART" id="SM00382">
    <property type="entry name" value="AAA"/>
    <property type="match status" value="1"/>
</dbReference>
<dbReference type="Gene3D" id="3.40.50.2300">
    <property type="match status" value="1"/>
</dbReference>
<evidence type="ECO:0000256" key="3">
    <source>
        <dbReference type="ARBA" id="ARBA00023015"/>
    </source>
</evidence>
<dbReference type="Pfam" id="PF02954">
    <property type="entry name" value="HTH_8"/>
    <property type="match status" value="1"/>
</dbReference>
<sequence length="493" mass="54739">MSSPFKPAARLPAVLVVDDEVRSQEALRRTLDEEFEVFTASSAEDAQKIMERETLQVLLCDQRMPGESGVSFLKRVRSQWPDVVRIIISGYTDSEDIIAGINDAGIYQYLLKPWQPDSLLMAIRNAAELYRLQAENQRLSLELRTSSPVLRKRVEMKYERVKREFGLDGLTRAPDSPLGPICDLIAQVAPFDLSVLISGESGTGKEMLARAIHYQSRRADKAFVVENCGALPDELLEAELFGYKRGAFTGAYEDRIGLFQHADGGTLFLDEIGETSPAFQVKLLRVLQEGEFRPLGSPRPMTVDVRVIAATNRDLETEVREGRFREDLYYRLAIVPIHVPPLRERPMDIPLLVERLLAVSQGALGKSCEGFTPEALACLAAYRWPGNVRELQNAILRMLALSTGPKLGAHLLSPKVLQSGTDGHDDTDLAAVGFAGTLQERVDALEARVLKETLIRLRWNKTRAANELGLSRVGLRAKLVRYGLDGDKSGGAE</sequence>
<evidence type="ECO:0000256" key="6">
    <source>
        <dbReference type="PROSITE-ProRule" id="PRU00169"/>
    </source>
</evidence>
<dbReference type="InterPro" id="IPR003593">
    <property type="entry name" value="AAA+_ATPase"/>
</dbReference>
<proteinExistence type="predicted"/>
<feature type="domain" description="Response regulatory" evidence="8">
    <location>
        <begin position="13"/>
        <end position="127"/>
    </location>
</feature>
<dbReference type="Gene3D" id="1.10.8.60">
    <property type="match status" value="1"/>
</dbReference>
<dbReference type="Proteomes" id="UP000389128">
    <property type="component" value="Unassembled WGS sequence"/>
</dbReference>
<dbReference type="InterPro" id="IPR027417">
    <property type="entry name" value="P-loop_NTPase"/>
</dbReference>
<protein>
    <submittedName>
        <fullName evidence="9">Sigma-54-dependent Fis family transcriptional regulator</fullName>
    </submittedName>
</protein>
<dbReference type="PROSITE" id="PS50045">
    <property type="entry name" value="SIGMA54_INTERACT_4"/>
    <property type="match status" value="1"/>
</dbReference>
<accession>A0A6C2CPG8</accession>
<dbReference type="InterPro" id="IPR001789">
    <property type="entry name" value="Sig_transdc_resp-reg_receiver"/>
</dbReference>
<dbReference type="Pfam" id="PF00072">
    <property type="entry name" value="Response_reg"/>
    <property type="match status" value="1"/>
</dbReference>
<dbReference type="GO" id="GO:0000160">
    <property type="term" value="P:phosphorelay signal transduction system"/>
    <property type="evidence" value="ECO:0007669"/>
    <property type="project" value="InterPro"/>
</dbReference>
<comment type="caution">
    <text evidence="9">The sequence shown here is derived from an EMBL/GenBank/DDBJ whole genome shotgun (WGS) entry which is preliminary data.</text>
</comment>
<dbReference type="InterPro" id="IPR025662">
    <property type="entry name" value="Sigma_54_int_dom_ATP-bd_1"/>
</dbReference>
<dbReference type="InterPro" id="IPR009057">
    <property type="entry name" value="Homeodomain-like_sf"/>
</dbReference>
<dbReference type="FunFam" id="3.40.50.300:FF:000006">
    <property type="entry name" value="DNA-binding transcriptional regulator NtrC"/>
    <property type="match status" value="1"/>
</dbReference>
<dbReference type="SUPFAM" id="SSF52172">
    <property type="entry name" value="CheY-like"/>
    <property type="match status" value="1"/>
</dbReference>
<dbReference type="CDD" id="cd00009">
    <property type="entry name" value="AAA"/>
    <property type="match status" value="1"/>
</dbReference>
<keyword evidence="5" id="KW-0804">Transcription</keyword>
<keyword evidence="2" id="KW-0067">ATP-binding</keyword>
<dbReference type="InterPro" id="IPR058031">
    <property type="entry name" value="AAA_lid_NorR"/>
</dbReference>
<dbReference type="EMBL" id="SDKK01000012">
    <property type="protein sequence ID" value="TYC55960.1"/>
    <property type="molecule type" value="Genomic_DNA"/>
</dbReference>
<dbReference type="AlphaFoldDB" id="A0A6C2CPG8"/>
<dbReference type="Pfam" id="PF25601">
    <property type="entry name" value="AAA_lid_14"/>
    <property type="match status" value="1"/>
</dbReference>
<dbReference type="Pfam" id="PF00158">
    <property type="entry name" value="Sigma54_activat"/>
    <property type="match status" value="1"/>
</dbReference>
<keyword evidence="10" id="KW-1185">Reference proteome</keyword>
<evidence type="ECO:0000256" key="1">
    <source>
        <dbReference type="ARBA" id="ARBA00022741"/>
    </source>
</evidence>
<name>A0A6C2CPG8_9RHOO</name>
<dbReference type="OrthoDB" id="3516932at2"/>
<dbReference type="SMART" id="SM00448">
    <property type="entry name" value="REC"/>
    <property type="match status" value="1"/>
</dbReference>
<dbReference type="SUPFAM" id="SSF52540">
    <property type="entry name" value="P-loop containing nucleoside triphosphate hydrolases"/>
    <property type="match status" value="1"/>
</dbReference>
<feature type="modified residue" description="4-aspartylphosphate" evidence="6">
    <location>
        <position position="61"/>
    </location>
</feature>
<dbReference type="Gene3D" id="1.10.10.60">
    <property type="entry name" value="Homeodomain-like"/>
    <property type="match status" value="1"/>
</dbReference>
<dbReference type="GO" id="GO:0043565">
    <property type="term" value="F:sequence-specific DNA binding"/>
    <property type="evidence" value="ECO:0007669"/>
    <property type="project" value="InterPro"/>
</dbReference>
<dbReference type="SUPFAM" id="SSF46689">
    <property type="entry name" value="Homeodomain-like"/>
    <property type="match status" value="1"/>
</dbReference>
<evidence type="ECO:0000256" key="2">
    <source>
        <dbReference type="ARBA" id="ARBA00022840"/>
    </source>
</evidence>
<dbReference type="PROSITE" id="PS00676">
    <property type="entry name" value="SIGMA54_INTERACT_2"/>
    <property type="match status" value="1"/>
</dbReference>
<organism evidence="9 10">
    <name type="scientific">Zoogloea oleivorans</name>
    <dbReference type="NCBI Taxonomy" id="1552750"/>
    <lineage>
        <taxon>Bacteria</taxon>
        <taxon>Pseudomonadati</taxon>
        <taxon>Pseudomonadota</taxon>
        <taxon>Betaproteobacteria</taxon>
        <taxon>Rhodocyclales</taxon>
        <taxon>Zoogloeaceae</taxon>
        <taxon>Zoogloea</taxon>
    </lineage>
</organism>
<evidence type="ECO:0000259" key="7">
    <source>
        <dbReference type="PROSITE" id="PS50045"/>
    </source>
</evidence>
<keyword evidence="4" id="KW-0238">DNA-binding</keyword>
<dbReference type="PROSITE" id="PS00675">
    <property type="entry name" value="SIGMA54_INTERACT_1"/>
    <property type="match status" value="1"/>
</dbReference>
<dbReference type="RefSeq" id="WP_148579652.1">
    <property type="nucleotide sequence ID" value="NZ_SDKK01000012.1"/>
</dbReference>
<dbReference type="InterPro" id="IPR011006">
    <property type="entry name" value="CheY-like_superfamily"/>
</dbReference>